<name>A0A9R0JYZ3_SPIOL</name>
<dbReference type="RefSeq" id="XP_056697010.1">
    <property type="nucleotide sequence ID" value="XM_056841032.1"/>
</dbReference>
<dbReference type="RefSeq" id="XP_056697019.1">
    <property type="nucleotide sequence ID" value="XM_056841041.1"/>
</dbReference>
<proteinExistence type="predicted"/>
<dbReference type="InterPro" id="IPR036322">
    <property type="entry name" value="WD40_repeat_dom_sf"/>
</dbReference>
<dbReference type="RefSeq" id="XP_056697011.1">
    <property type="nucleotide sequence ID" value="XM_056841033.1"/>
</dbReference>
<comment type="pathway">
    <text evidence="1">Protein modification; protein ubiquitination.</text>
</comment>
<organism evidence="3 11">
    <name type="scientific">Spinacia oleracea</name>
    <name type="common">Spinach</name>
    <dbReference type="NCBI Taxonomy" id="3562"/>
    <lineage>
        <taxon>Eukaryota</taxon>
        <taxon>Viridiplantae</taxon>
        <taxon>Streptophyta</taxon>
        <taxon>Embryophyta</taxon>
        <taxon>Tracheophyta</taxon>
        <taxon>Spermatophyta</taxon>
        <taxon>Magnoliopsida</taxon>
        <taxon>eudicotyledons</taxon>
        <taxon>Gunneridae</taxon>
        <taxon>Pentapetalae</taxon>
        <taxon>Caryophyllales</taxon>
        <taxon>Chenopodiaceae</taxon>
        <taxon>Chenopodioideae</taxon>
        <taxon>Anserineae</taxon>
        <taxon>Spinacia</taxon>
    </lineage>
</organism>
<gene>
    <name evidence="4 5 6 7 8 9 10 11 12 13 14" type="primary">LOC110791865</name>
</gene>
<dbReference type="GeneID" id="110791865"/>
<dbReference type="InterPro" id="IPR015943">
    <property type="entry name" value="WD40/YVTN_repeat-like_dom_sf"/>
</dbReference>
<dbReference type="PANTHER" id="PTHR11145:SF8">
    <property type="entry name" value="RE57120P"/>
    <property type="match status" value="1"/>
</dbReference>
<dbReference type="RefSeq" id="XP_056697018.1">
    <property type="nucleotide sequence ID" value="XM_056841040.1"/>
</dbReference>
<evidence type="ECO:0000313" key="14">
    <source>
        <dbReference type="RefSeq" id="XP_056697019.1"/>
    </source>
</evidence>
<evidence type="ECO:0000313" key="7">
    <source>
        <dbReference type="RefSeq" id="XP_056697012.1"/>
    </source>
</evidence>
<evidence type="ECO:0000313" key="10">
    <source>
        <dbReference type="RefSeq" id="XP_056697015.1"/>
    </source>
</evidence>
<evidence type="ECO:0000313" key="8">
    <source>
        <dbReference type="RefSeq" id="XP_056697013.1"/>
    </source>
</evidence>
<dbReference type="PANTHER" id="PTHR11145">
    <property type="entry name" value="BTB/POZ DOMAIN-CONTAINING ADAPTER FOR CUL3-MEDIATED RHOA DEGRADATION PROTEIN FAMILY MEMBER"/>
    <property type="match status" value="1"/>
</dbReference>
<dbReference type="Gene3D" id="2.130.10.10">
    <property type="entry name" value="YVTN repeat-like/Quinoprotein amine dehydrogenase"/>
    <property type="match status" value="1"/>
</dbReference>
<dbReference type="CDD" id="cd18316">
    <property type="entry name" value="BTB_POZ_KCTD-like"/>
    <property type="match status" value="1"/>
</dbReference>
<evidence type="ECO:0000313" key="11">
    <source>
        <dbReference type="RefSeq" id="XP_056697016.1"/>
    </source>
</evidence>
<evidence type="ECO:0000313" key="12">
    <source>
        <dbReference type="RefSeq" id="XP_056697017.1"/>
    </source>
</evidence>
<sequence length="476" mass="51414">METKVSASSSPELSPNHRIKLNIGGKIFETTVSTLQSSALLASLSISTPTQPPIFIDRNPDIFSPLLSLLRTHRLHSTALRHFSLHQLVNESQFYGLHSCPLSSFSPPPFSPFDASFVTSISPPSSAIVSDFSASSTTSLLLAHSGKISYYDATTLSHSSTLRTHLDGISAIAAITPNISAVGSNSSAGLHFYTRADHVGSLYWVDNSDTRVQKSRVTSISDSVGNGGESVFSAAFECKHGENAVLIVDKSTLKVVVEIGRQSGNSAKSSAIRKLRWVPQLGLLVGSAVNCGAFGYSGYVRLWDPRSGEMIWETNEPGGMVRNSRLGDTMGDIDVDPEGLYLAKVGSKTGDLGVADLRKLGSDPWVYLKDPNPGLSANWKDGGSVVVHCFKGNVFVGRDGGLEAWSKMEEREVVEGGGDEMKWSLYRRNYVDKVEDSERGIIRKIEGGGNRLFVSRENVEGIEVWETSRLSGVKAV</sequence>
<feature type="domain" description="Potassium channel tetramerisation-type BTB" evidence="2">
    <location>
        <begin position="19"/>
        <end position="99"/>
    </location>
</feature>
<dbReference type="InterPro" id="IPR011333">
    <property type="entry name" value="SKP1/BTB/POZ_sf"/>
</dbReference>
<dbReference type="InterPro" id="IPR045068">
    <property type="entry name" value="BACURD1-3"/>
</dbReference>
<dbReference type="SUPFAM" id="SSF50978">
    <property type="entry name" value="WD40 repeat-like"/>
    <property type="match status" value="1"/>
</dbReference>
<evidence type="ECO:0000313" key="4">
    <source>
        <dbReference type="RefSeq" id="XP_056697009.1"/>
    </source>
</evidence>
<dbReference type="KEGG" id="soe:110791865"/>
<dbReference type="RefSeq" id="XP_056697016.1">
    <property type="nucleotide sequence ID" value="XM_056841038.1"/>
</dbReference>
<evidence type="ECO:0000259" key="2">
    <source>
        <dbReference type="Pfam" id="PF02214"/>
    </source>
</evidence>
<evidence type="ECO:0000313" key="6">
    <source>
        <dbReference type="RefSeq" id="XP_056697011.1"/>
    </source>
</evidence>
<evidence type="ECO:0000313" key="5">
    <source>
        <dbReference type="RefSeq" id="XP_056697010.1"/>
    </source>
</evidence>
<dbReference type="InterPro" id="IPR003131">
    <property type="entry name" value="T1-type_BTB"/>
</dbReference>
<dbReference type="RefSeq" id="XP_056697009.1">
    <property type="nucleotide sequence ID" value="XM_056841031.1"/>
</dbReference>
<protein>
    <submittedName>
        <fullName evidence="4 5">Protein ENDOPLASMIC RETICULUM-ARRESTED PEN3</fullName>
    </submittedName>
</protein>
<dbReference type="GO" id="GO:0051260">
    <property type="term" value="P:protein homooligomerization"/>
    <property type="evidence" value="ECO:0007669"/>
    <property type="project" value="InterPro"/>
</dbReference>
<accession>A0A9R0JYZ3</accession>
<dbReference type="RefSeq" id="XP_056697014.1">
    <property type="nucleotide sequence ID" value="XM_056841036.1"/>
</dbReference>
<dbReference type="Gene3D" id="3.30.710.10">
    <property type="entry name" value="Potassium Channel Kv1.1, Chain A"/>
    <property type="match status" value="1"/>
</dbReference>
<dbReference type="Proteomes" id="UP000813463">
    <property type="component" value="Chromosome 3"/>
</dbReference>
<evidence type="ECO:0000256" key="1">
    <source>
        <dbReference type="ARBA" id="ARBA00004906"/>
    </source>
</evidence>
<dbReference type="RefSeq" id="XP_056697015.1">
    <property type="nucleotide sequence ID" value="XM_056841037.1"/>
</dbReference>
<reference evidence="4 5" key="2">
    <citation type="submission" date="2025-05" db="UniProtKB">
        <authorList>
            <consortium name="RefSeq"/>
        </authorList>
    </citation>
    <scope>IDENTIFICATION</scope>
    <source>
        <tissue evidence="4 5">Leaf</tissue>
    </source>
</reference>
<evidence type="ECO:0000313" key="3">
    <source>
        <dbReference type="Proteomes" id="UP000813463"/>
    </source>
</evidence>
<keyword evidence="3" id="KW-1185">Reference proteome</keyword>
<evidence type="ECO:0000313" key="13">
    <source>
        <dbReference type="RefSeq" id="XP_056697018.1"/>
    </source>
</evidence>
<dbReference type="RefSeq" id="XP_056697012.1">
    <property type="nucleotide sequence ID" value="XM_056841034.1"/>
</dbReference>
<dbReference type="SUPFAM" id="SSF54695">
    <property type="entry name" value="POZ domain"/>
    <property type="match status" value="1"/>
</dbReference>
<dbReference type="RefSeq" id="XP_056697017.1">
    <property type="nucleotide sequence ID" value="XM_056841039.1"/>
</dbReference>
<dbReference type="Pfam" id="PF02214">
    <property type="entry name" value="BTB_2"/>
    <property type="match status" value="1"/>
</dbReference>
<dbReference type="AlphaFoldDB" id="A0A9R0JYZ3"/>
<reference evidence="3" key="1">
    <citation type="journal article" date="2021" name="Nat. Commun.">
        <title>Genomic analyses provide insights into spinach domestication and the genetic basis of agronomic traits.</title>
        <authorList>
            <person name="Cai X."/>
            <person name="Sun X."/>
            <person name="Xu C."/>
            <person name="Sun H."/>
            <person name="Wang X."/>
            <person name="Ge C."/>
            <person name="Zhang Z."/>
            <person name="Wang Q."/>
            <person name="Fei Z."/>
            <person name="Jiao C."/>
            <person name="Wang Q."/>
        </authorList>
    </citation>
    <scope>NUCLEOTIDE SEQUENCE [LARGE SCALE GENOMIC DNA]</scope>
    <source>
        <strain evidence="3">cv. Varoflay</strain>
    </source>
</reference>
<dbReference type="RefSeq" id="XP_056697013.1">
    <property type="nucleotide sequence ID" value="XM_056841035.1"/>
</dbReference>
<evidence type="ECO:0000313" key="9">
    <source>
        <dbReference type="RefSeq" id="XP_056697014.1"/>
    </source>
</evidence>